<evidence type="ECO:0000256" key="1">
    <source>
        <dbReference type="ARBA" id="ARBA00003800"/>
    </source>
</evidence>
<evidence type="ECO:0000256" key="7">
    <source>
        <dbReference type="ARBA" id="ARBA00023027"/>
    </source>
</evidence>
<reference evidence="13" key="1">
    <citation type="submission" date="2021-01" db="EMBL/GenBank/DDBJ databases">
        <title>Modified the classification status of verrucomicrobia.</title>
        <authorList>
            <person name="Feng X."/>
        </authorList>
    </citation>
    <scope>NUCLEOTIDE SEQUENCE</scope>
    <source>
        <strain evidence="13">KCTC 12986</strain>
    </source>
</reference>
<dbReference type="PANTHER" id="PTHR42789">
    <property type="entry name" value="D-ISOMER SPECIFIC 2-HYDROXYACID DEHYDROGENASE FAMILY PROTEIN (AFU_ORTHOLOGUE AFUA_6G10090)"/>
    <property type="match status" value="1"/>
</dbReference>
<dbReference type="EMBL" id="JAENIO010000013">
    <property type="protein sequence ID" value="MBK1833799.1"/>
    <property type="molecule type" value="Genomic_DNA"/>
</dbReference>
<keyword evidence="8 11" id="KW-0718">Serine biosynthesis</keyword>
<dbReference type="GO" id="GO:0051287">
    <property type="term" value="F:NAD binding"/>
    <property type="evidence" value="ECO:0007669"/>
    <property type="project" value="UniProtKB-UniRule"/>
</dbReference>
<dbReference type="SUPFAM" id="SSF143548">
    <property type="entry name" value="Serine metabolism enzymes domain"/>
    <property type="match status" value="1"/>
</dbReference>
<dbReference type="EC" id="1.1.1.95" evidence="11"/>
<dbReference type="PROSITE" id="PS51671">
    <property type="entry name" value="ACT"/>
    <property type="match status" value="1"/>
</dbReference>
<sequence length="533" mass="56283">MAHRVLVSDPISEIGVALLNDHPEVEADFKTGLSPEELLAIIGDYDGLVVRSQTKVTPEVLAAAKNLKVIGRAGVGVDNIDKDAANQHGVIVMNTPTGNTISTAEHAFTLMLSAARNIAPGHQSVIAGEFAAGRKANQGIEMNGKRLAVIGMGRIGTEFVTRAKAFNMSVVAFDPFLTQSRADELKIELAETPEAALTGADVVTLHVPLNDGTRRIINADRLALMNKGALVVNCARGGLIDEAALKAAIDSGHIAGCALDVFEEEPPSADHPLLALNKFVAFTPHLGASTAEAQENVGIQVAEQVRDFLTTGEIRNAINMPSLDASARAAIGPYLDLSASLGKLLAKLGMSNPDALRVSYHGPLAKKDTALVSRSVLTNYLSASRSDGQVNIVNAPAVAAEMGLELVESTINAKTEYNELLVVELRKGDERFRLSGTLIGSSPRIVEIDRLYVDINIAGHFLIVRNDDRPGIVGAVGTLLGGEEVNIANLSLARNKTQGNALTVIEVDEPLSAEIMEKVRAIPGVTHSTGVSL</sequence>
<dbReference type="InterPro" id="IPR006139">
    <property type="entry name" value="D-isomer_2_OHA_DH_cat_dom"/>
</dbReference>
<dbReference type="PROSITE" id="PS00065">
    <property type="entry name" value="D_2_HYDROXYACID_DH_1"/>
    <property type="match status" value="1"/>
</dbReference>
<dbReference type="InterPro" id="IPR045626">
    <property type="entry name" value="PGDH_ASB_dom"/>
</dbReference>
<dbReference type="Gene3D" id="3.30.1330.90">
    <property type="entry name" value="D-3-phosphoglycerate dehydrogenase, domain 3"/>
    <property type="match status" value="1"/>
</dbReference>
<keyword evidence="6 11" id="KW-0560">Oxidoreductase</keyword>
<evidence type="ECO:0000256" key="4">
    <source>
        <dbReference type="ARBA" id="ARBA00021582"/>
    </source>
</evidence>
<evidence type="ECO:0000259" key="12">
    <source>
        <dbReference type="PROSITE" id="PS51671"/>
    </source>
</evidence>
<keyword evidence="5 11" id="KW-0028">Amino-acid biosynthesis</keyword>
<evidence type="ECO:0000256" key="2">
    <source>
        <dbReference type="ARBA" id="ARBA00005216"/>
    </source>
</evidence>
<dbReference type="FunFam" id="3.40.50.720:FF:000038">
    <property type="entry name" value="D-3-phosphoglycerate dehydrogenase"/>
    <property type="match status" value="1"/>
</dbReference>
<feature type="domain" description="ACT" evidence="12">
    <location>
        <begin position="461"/>
        <end position="533"/>
    </location>
</feature>
<dbReference type="Pfam" id="PF02826">
    <property type="entry name" value="2-Hacid_dh_C"/>
    <property type="match status" value="1"/>
</dbReference>
<comment type="catalytic activity">
    <reaction evidence="10 11">
        <text>(2R)-3-phosphoglycerate + NAD(+) = 3-phosphooxypyruvate + NADH + H(+)</text>
        <dbReference type="Rhea" id="RHEA:12641"/>
        <dbReference type="ChEBI" id="CHEBI:15378"/>
        <dbReference type="ChEBI" id="CHEBI:18110"/>
        <dbReference type="ChEBI" id="CHEBI:57540"/>
        <dbReference type="ChEBI" id="CHEBI:57945"/>
        <dbReference type="ChEBI" id="CHEBI:58272"/>
        <dbReference type="EC" id="1.1.1.95"/>
    </reaction>
</comment>
<dbReference type="Pfam" id="PF19304">
    <property type="entry name" value="PGDH_inter"/>
    <property type="match status" value="1"/>
</dbReference>
<comment type="function">
    <text evidence="1">Catalyzes the reversible oxidation of 3-phospho-D-glycerate to 3-phosphonooxypyruvate, the first step of the phosphorylated L-serine biosynthesis pathway. Also catalyzes the reversible oxidation of 2-hydroxyglutarate to 2-oxoglutarate.</text>
</comment>
<proteinExistence type="inferred from homology"/>
<comment type="caution">
    <text evidence="13">The sequence shown here is derived from an EMBL/GenBank/DDBJ whole genome shotgun (WGS) entry which is preliminary data.</text>
</comment>
<dbReference type="PROSITE" id="PS00670">
    <property type="entry name" value="D_2_HYDROXYACID_DH_2"/>
    <property type="match status" value="1"/>
</dbReference>
<dbReference type="AlphaFoldDB" id="A0A934RRP6"/>
<evidence type="ECO:0000256" key="10">
    <source>
        <dbReference type="ARBA" id="ARBA00048731"/>
    </source>
</evidence>
<evidence type="ECO:0000256" key="11">
    <source>
        <dbReference type="RuleBase" id="RU363003"/>
    </source>
</evidence>
<evidence type="ECO:0000313" key="13">
    <source>
        <dbReference type="EMBL" id="MBK1833799.1"/>
    </source>
</evidence>
<dbReference type="InterPro" id="IPR006236">
    <property type="entry name" value="PGDH"/>
</dbReference>
<dbReference type="SUPFAM" id="SSF51735">
    <property type="entry name" value="NAD(P)-binding Rossmann-fold domains"/>
    <property type="match status" value="1"/>
</dbReference>
<keyword evidence="14" id="KW-1185">Reference proteome</keyword>
<gene>
    <name evidence="13" type="ORF">JIN78_06985</name>
</gene>
<accession>A0A934RRP6</accession>
<comment type="catalytic activity">
    <reaction evidence="9">
        <text>(R)-2-hydroxyglutarate + NAD(+) = 2-oxoglutarate + NADH + H(+)</text>
        <dbReference type="Rhea" id="RHEA:49612"/>
        <dbReference type="ChEBI" id="CHEBI:15378"/>
        <dbReference type="ChEBI" id="CHEBI:15801"/>
        <dbReference type="ChEBI" id="CHEBI:16810"/>
        <dbReference type="ChEBI" id="CHEBI:57540"/>
        <dbReference type="ChEBI" id="CHEBI:57945"/>
        <dbReference type="EC" id="1.1.1.399"/>
    </reaction>
</comment>
<dbReference type="InterPro" id="IPR036291">
    <property type="entry name" value="NAD(P)-bd_dom_sf"/>
</dbReference>
<dbReference type="GO" id="GO:0004617">
    <property type="term" value="F:phosphoglycerate dehydrogenase activity"/>
    <property type="evidence" value="ECO:0007669"/>
    <property type="project" value="UniProtKB-UniRule"/>
</dbReference>
<dbReference type="InterPro" id="IPR029752">
    <property type="entry name" value="D-isomer_DH_CS1"/>
</dbReference>
<dbReference type="InterPro" id="IPR029753">
    <property type="entry name" value="D-isomer_DH_CS"/>
</dbReference>
<evidence type="ECO:0000313" key="14">
    <source>
        <dbReference type="Proteomes" id="UP000604083"/>
    </source>
</evidence>
<dbReference type="Gene3D" id="3.30.70.260">
    <property type="match status" value="1"/>
</dbReference>
<comment type="similarity">
    <text evidence="3 11">Belongs to the D-isomer specific 2-hydroxyacid dehydrogenase family.</text>
</comment>
<evidence type="ECO:0000256" key="3">
    <source>
        <dbReference type="ARBA" id="ARBA00005854"/>
    </source>
</evidence>
<dbReference type="Pfam" id="PF01842">
    <property type="entry name" value="ACT"/>
    <property type="match status" value="1"/>
</dbReference>
<dbReference type="PANTHER" id="PTHR42789:SF1">
    <property type="entry name" value="D-ISOMER SPECIFIC 2-HYDROXYACID DEHYDROGENASE FAMILY PROTEIN (AFU_ORTHOLOGUE AFUA_6G10090)"/>
    <property type="match status" value="1"/>
</dbReference>
<dbReference type="PROSITE" id="PS00671">
    <property type="entry name" value="D_2_HYDROXYACID_DH_3"/>
    <property type="match status" value="1"/>
</dbReference>
<dbReference type="CDD" id="cd12173">
    <property type="entry name" value="PGDH_4"/>
    <property type="match status" value="1"/>
</dbReference>
<dbReference type="GO" id="GO:0006564">
    <property type="term" value="P:L-serine biosynthetic process"/>
    <property type="evidence" value="ECO:0007669"/>
    <property type="project" value="UniProtKB-UniRule"/>
</dbReference>
<dbReference type="NCBIfam" id="TIGR01327">
    <property type="entry name" value="PGDH"/>
    <property type="match status" value="1"/>
</dbReference>
<dbReference type="Pfam" id="PF00389">
    <property type="entry name" value="2-Hacid_dh"/>
    <property type="match status" value="1"/>
</dbReference>
<name>A0A934RRP6_9BACT</name>
<dbReference type="InterPro" id="IPR002912">
    <property type="entry name" value="ACT_dom"/>
</dbReference>
<evidence type="ECO:0000256" key="8">
    <source>
        <dbReference type="ARBA" id="ARBA00023299"/>
    </source>
</evidence>
<evidence type="ECO:0000256" key="6">
    <source>
        <dbReference type="ARBA" id="ARBA00023002"/>
    </source>
</evidence>
<dbReference type="RefSeq" id="WP_200391234.1">
    <property type="nucleotide sequence ID" value="NZ_JAENIO010000013.1"/>
</dbReference>
<dbReference type="FunFam" id="3.30.70.260:FF:000008">
    <property type="entry name" value="D-3-phosphoglycerate dehydrogenase, chloroplastic"/>
    <property type="match status" value="1"/>
</dbReference>
<dbReference type="SUPFAM" id="SSF55021">
    <property type="entry name" value="ACT-like"/>
    <property type="match status" value="1"/>
</dbReference>
<dbReference type="Proteomes" id="UP000604083">
    <property type="component" value="Unassembled WGS sequence"/>
</dbReference>
<evidence type="ECO:0000256" key="9">
    <source>
        <dbReference type="ARBA" id="ARBA00048126"/>
    </source>
</evidence>
<dbReference type="CDD" id="cd04902">
    <property type="entry name" value="ACT_3PGDH-xct"/>
    <property type="match status" value="1"/>
</dbReference>
<keyword evidence="7 11" id="KW-0520">NAD</keyword>
<dbReference type="InterPro" id="IPR050857">
    <property type="entry name" value="D-2-hydroxyacid_DH"/>
</dbReference>
<protein>
    <recommendedName>
        <fullName evidence="4 11">D-3-phosphoglycerate dehydrogenase</fullName>
        <ecNumber evidence="11">1.1.1.95</ecNumber>
    </recommendedName>
</protein>
<comment type="pathway">
    <text evidence="2 11">Amino-acid biosynthesis; L-serine biosynthesis; L-serine from 3-phospho-D-glycerate: step 1/3.</text>
</comment>
<dbReference type="SUPFAM" id="SSF52283">
    <property type="entry name" value="Formate/glycerate dehydrogenase catalytic domain-like"/>
    <property type="match status" value="1"/>
</dbReference>
<organism evidence="13 14">
    <name type="scientific">Roseibacillus ishigakijimensis</name>
    <dbReference type="NCBI Taxonomy" id="454146"/>
    <lineage>
        <taxon>Bacteria</taxon>
        <taxon>Pseudomonadati</taxon>
        <taxon>Verrucomicrobiota</taxon>
        <taxon>Verrucomicrobiia</taxon>
        <taxon>Verrucomicrobiales</taxon>
        <taxon>Verrucomicrobiaceae</taxon>
        <taxon>Roseibacillus</taxon>
    </lineage>
</organism>
<dbReference type="Gene3D" id="3.40.50.720">
    <property type="entry name" value="NAD(P)-binding Rossmann-like Domain"/>
    <property type="match status" value="2"/>
</dbReference>
<evidence type="ECO:0000256" key="5">
    <source>
        <dbReference type="ARBA" id="ARBA00022605"/>
    </source>
</evidence>
<dbReference type="InterPro" id="IPR029009">
    <property type="entry name" value="ASB_dom_sf"/>
</dbReference>
<dbReference type="InterPro" id="IPR045865">
    <property type="entry name" value="ACT-like_dom_sf"/>
</dbReference>
<dbReference type="InterPro" id="IPR006140">
    <property type="entry name" value="D-isomer_DH_NAD-bd"/>
</dbReference>